<reference evidence="19 20" key="1">
    <citation type="journal article" date="2007" name="Science">
        <title>Sea anemone genome reveals ancestral eumetazoan gene repertoire and genomic organization.</title>
        <authorList>
            <person name="Putnam N.H."/>
            <person name="Srivastava M."/>
            <person name="Hellsten U."/>
            <person name="Dirks B."/>
            <person name="Chapman J."/>
            <person name="Salamov A."/>
            <person name="Terry A."/>
            <person name="Shapiro H."/>
            <person name="Lindquist E."/>
            <person name="Kapitonov V.V."/>
            <person name="Jurka J."/>
            <person name="Genikhovich G."/>
            <person name="Grigoriev I.V."/>
            <person name="Lucas S.M."/>
            <person name="Steele R.E."/>
            <person name="Finnerty J.R."/>
            <person name="Technau U."/>
            <person name="Martindale M.Q."/>
            <person name="Rokhsar D.S."/>
        </authorList>
    </citation>
    <scope>NUCLEOTIDE SEQUENCE [LARGE SCALE GENOMIC DNA]</scope>
    <source>
        <strain evidence="20">CH2 X CH6</strain>
    </source>
</reference>
<evidence type="ECO:0000313" key="20">
    <source>
        <dbReference type="Proteomes" id="UP000001593"/>
    </source>
</evidence>
<accession>A7SM86</accession>
<dbReference type="GO" id="GO:0004714">
    <property type="term" value="F:transmembrane receptor protein tyrosine kinase activity"/>
    <property type="evidence" value="ECO:0007669"/>
    <property type="project" value="UniProtKB-EC"/>
</dbReference>
<dbReference type="GO" id="GO:0005886">
    <property type="term" value="C:plasma membrane"/>
    <property type="evidence" value="ECO:0007669"/>
    <property type="project" value="UniProtKB-SubCell"/>
</dbReference>
<dbReference type="Gene3D" id="3.50.4.10">
    <property type="entry name" value="Hepatocyte Growth Factor"/>
    <property type="match status" value="1"/>
</dbReference>
<evidence type="ECO:0000259" key="18">
    <source>
        <dbReference type="PROSITE" id="PS50948"/>
    </source>
</evidence>
<evidence type="ECO:0000256" key="4">
    <source>
        <dbReference type="ARBA" id="ARBA00022679"/>
    </source>
</evidence>
<dbReference type="OMA" id="ICATINP"/>
<dbReference type="KEGG" id="nve:5506589"/>
<keyword evidence="13" id="KW-1015">Disulfide bond</keyword>
<dbReference type="Pfam" id="PF00024">
    <property type="entry name" value="PAN_1"/>
    <property type="match status" value="1"/>
</dbReference>
<evidence type="ECO:0000256" key="2">
    <source>
        <dbReference type="ARBA" id="ARBA00011902"/>
    </source>
</evidence>
<keyword evidence="14" id="KW-0675">Receptor</keyword>
<keyword evidence="20" id="KW-1185">Reference proteome</keyword>
<keyword evidence="6 17" id="KW-0732">Signal</keyword>
<feature type="signal peptide" evidence="17">
    <location>
        <begin position="1"/>
        <end position="19"/>
    </location>
</feature>
<dbReference type="InParanoid" id="A7SM86"/>
<organism evidence="19 20">
    <name type="scientific">Nematostella vectensis</name>
    <name type="common">Starlet sea anemone</name>
    <dbReference type="NCBI Taxonomy" id="45351"/>
    <lineage>
        <taxon>Eukaryota</taxon>
        <taxon>Metazoa</taxon>
        <taxon>Cnidaria</taxon>
        <taxon>Anthozoa</taxon>
        <taxon>Hexacorallia</taxon>
        <taxon>Actiniaria</taxon>
        <taxon>Edwardsiidae</taxon>
        <taxon>Nematostella</taxon>
    </lineage>
</organism>
<evidence type="ECO:0000256" key="14">
    <source>
        <dbReference type="ARBA" id="ARBA00023170"/>
    </source>
</evidence>
<evidence type="ECO:0000256" key="5">
    <source>
        <dbReference type="ARBA" id="ARBA00022692"/>
    </source>
</evidence>
<dbReference type="eggNOG" id="ENOG502S22P">
    <property type="taxonomic scope" value="Eukaryota"/>
</dbReference>
<evidence type="ECO:0000256" key="12">
    <source>
        <dbReference type="ARBA" id="ARBA00023137"/>
    </source>
</evidence>
<proteinExistence type="predicted"/>
<dbReference type="PANTHER" id="PTHR31535">
    <property type="match status" value="1"/>
</dbReference>
<keyword evidence="7" id="KW-0547">Nucleotide-binding</keyword>
<keyword evidence="10" id="KW-1133">Transmembrane helix</keyword>
<evidence type="ECO:0000256" key="10">
    <source>
        <dbReference type="ARBA" id="ARBA00022989"/>
    </source>
</evidence>
<keyword evidence="12" id="KW-0829">Tyrosine-protein kinase</keyword>
<feature type="compositionally biased region" description="Gly residues" evidence="16">
    <location>
        <begin position="242"/>
        <end position="256"/>
    </location>
</feature>
<dbReference type="EMBL" id="DS469706">
    <property type="protein sequence ID" value="EDO35190.1"/>
    <property type="molecule type" value="Genomic_DNA"/>
</dbReference>
<keyword evidence="5" id="KW-0812">Transmembrane</keyword>
<keyword evidence="4" id="KW-0808">Transferase</keyword>
<keyword evidence="8" id="KW-0418">Kinase</keyword>
<feature type="domain" description="Apple" evidence="18">
    <location>
        <begin position="25"/>
        <end position="101"/>
    </location>
</feature>
<keyword evidence="11" id="KW-0472">Membrane</keyword>
<dbReference type="PhylomeDB" id="A7SM86"/>
<dbReference type="AlphaFoldDB" id="A7SM86"/>
<evidence type="ECO:0000256" key="15">
    <source>
        <dbReference type="ARBA" id="ARBA00023180"/>
    </source>
</evidence>
<evidence type="ECO:0000313" key="19">
    <source>
        <dbReference type="EMBL" id="EDO35190.1"/>
    </source>
</evidence>
<dbReference type="STRING" id="45351.A7SM86"/>
<dbReference type="InterPro" id="IPR003609">
    <property type="entry name" value="Pan_app"/>
</dbReference>
<keyword evidence="15" id="KW-0325">Glycoprotein</keyword>
<dbReference type="Proteomes" id="UP000001593">
    <property type="component" value="Unassembled WGS sequence"/>
</dbReference>
<comment type="subcellular location">
    <subcellularLocation>
        <location evidence="1">Cell membrane</location>
        <topology evidence="1">Single-pass type I membrane protein</topology>
    </subcellularLocation>
</comment>
<name>A7SM86_NEMVE</name>
<evidence type="ECO:0000256" key="8">
    <source>
        <dbReference type="ARBA" id="ARBA00022777"/>
    </source>
</evidence>
<evidence type="ECO:0000256" key="3">
    <source>
        <dbReference type="ARBA" id="ARBA00022475"/>
    </source>
</evidence>
<gene>
    <name evidence="19" type="ORF">NEMVEDRAFT_v1g214439</name>
</gene>
<feature type="chain" id="PRO_5002712162" description="receptor protein-tyrosine kinase" evidence="17">
    <location>
        <begin position="20"/>
        <end position="397"/>
    </location>
</feature>
<evidence type="ECO:0000256" key="1">
    <source>
        <dbReference type="ARBA" id="ARBA00004251"/>
    </source>
</evidence>
<evidence type="ECO:0000256" key="11">
    <source>
        <dbReference type="ARBA" id="ARBA00023136"/>
    </source>
</evidence>
<evidence type="ECO:0000256" key="6">
    <source>
        <dbReference type="ARBA" id="ARBA00022729"/>
    </source>
</evidence>
<protein>
    <recommendedName>
        <fullName evidence="2">receptor protein-tyrosine kinase</fullName>
        <ecNumber evidence="2">2.7.10.1</ecNumber>
    </recommendedName>
</protein>
<dbReference type="EC" id="2.7.10.1" evidence="2"/>
<dbReference type="PROSITE" id="PS50948">
    <property type="entry name" value="PAN"/>
    <property type="match status" value="1"/>
</dbReference>
<feature type="region of interest" description="Disordered" evidence="16">
    <location>
        <begin position="242"/>
        <end position="268"/>
    </location>
</feature>
<keyword evidence="9" id="KW-0067">ATP-binding</keyword>
<dbReference type="SUPFAM" id="SSF57414">
    <property type="entry name" value="Hairpin loop containing domain-like"/>
    <property type="match status" value="1"/>
</dbReference>
<evidence type="ECO:0000256" key="16">
    <source>
        <dbReference type="SAM" id="MobiDB-lite"/>
    </source>
</evidence>
<evidence type="ECO:0000256" key="9">
    <source>
        <dbReference type="ARBA" id="ARBA00022840"/>
    </source>
</evidence>
<feature type="region of interest" description="Disordered" evidence="16">
    <location>
        <begin position="317"/>
        <end position="336"/>
    </location>
</feature>
<evidence type="ECO:0000256" key="7">
    <source>
        <dbReference type="ARBA" id="ARBA00022741"/>
    </source>
</evidence>
<keyword evidence="3" id="KW-1003">Cell membrane</keyword>
<dbReference type="InterPro" id="IPR055163">
    <property type="entry name" value="ALK/LTK-like_GRD"/>
</dbReference>
<evidence type="ECO:0000256" key="13">
    <source>
        <dbReference type="ARBA" id="ARBA00023157"/>
    </source>
</evidence>
<dbReference type="OrthoDB" id="73209at2759"/>
<dbReference type="HOGENOM" id="CLU_710390_0_0_1"/>
<evidence type="ECO:0000256" key="17">
    <source>
        <dbReference type="SAM" id="SignalP"/>
    </source>
</evidence>
<dbReference type="GO" id="GO:0005524">
    <property type="term" value="F:ATP binding"/>
    <property type="evidence" value="ECO:0007669"/>
    <property type="project" value="UniProtKB-KW"/>
</dbReference>
<dbReference type="Pfam" id="PF12810">
    <property type="entry name" value="ALK_LTK_GRD"/>
    <property type="match status" value="1"/>
</dbReference>
<sequence length="397" mass="40662">MKKIFTFCILFVTIILHLGASIFHTEDQRYSFLETKQNHYLSSRSFQVSMTSELMQCVQKCLTKQNCRSINYCNHDSRCELLDISVVENNKKDLFQWREGCVVAWWVNLKVRIFTFTTLGETGASGPTSTDGYKATHLNGLVRLHNGIQIWKTPETGKYVIEAFGASGRNGTCSSCSGWTRGGRGAQIKGVFSLQGGLELRILVGQRGKIVSGFSGDLPGSGGGGTFVTLADNTPLLVAGGGGGGGVSTASGGDGDPGQATTNGSHHGGIDGQGGRICATINPPCPLIVVQPYCTGSGFYGNGIVHFATPPSSFVNGGSGGSGTSEGGFGGGGATVASRPGGGGGYSGGGLASSGGSTLSSEGGVAGGGGSYNNGADQKNIAGTNEGDGRVVITLML</sequence>
<dbReference type="PANTHER" id="PTHR31535:SF3">
    <property type="entry name" value="REGULATORY PROTEIN ZESTE"/>
    <property type="match status" value="1"/>
</dbReference>